<dbReference type="Proteomes" id="UP000500870">
    <property type="component" value="Chromosome 2"/>
</dbReference>
<name>A0A1L9CMF4_9HYPH</name>
<dbReference type="EMBL" id="CP050896">
    <property type="protein sequence ID" value="QIX19733.1"/>
    <property type="molecule type" value="Genomic_DNA"/>
</dbReference>
<evidence type="ECO:0000313" key="1">
    <source>
        <dbReference type="EMBL" id="QIX19733.1"/>
    </source>
</evidence>
<dbReference type="AlphaFoldDB" id="A0A1L9CMF4"/>
<dbReference type="RefSeq" id="WP_052821282.1">
    <property type="nucleotide sequence ID" value="NZ_CP050896.1"/>
</dbReference>
<gene>
    <name evidence="1" type="ORF">FOB41_00675</name>
</gene>
<proteinExistence type="predicted"/>
<evidence type="ECO:0000313" key="2">
    <source>
        <dbReference type="Proteomes" id="UP000500870"/>
    </source>
</evidence>
<reference evidence="1 2" key="1">
    <citation type="submission" date="2020-04" db="EMBL/GenBank/DDBJ databases">
        <title>FDA dAtabase for Regulatory Grade micrObial Sequences (FDA-ARGOS): Supporting development and validation of Infectious Disease Dx tests.</title>
        <authorList>
            <person name="Sciortino C."/>
            <person name="Tallon L."/>
            <person name="Sadzewicz L."/>
            <person name="Vavikolanu K."/>
            <person name="Mehta A."/>
            <person name="Aluvathingal J."/>
            <person name="Nadendla S."/>
            <person name="Nandy P."/>
            <person name="Geyer C."/>
            <person name="Yan Y."/>
            <person name="Sichtig H."/>
        </authorList>
    </citation>
    <scope>NUCLEOTIDE SEQUENCE [LARGE SCALE GENOMIC DNA]</scope>
    <source>
        <strain evidence="1 2">FDAARGOS_633</strain>
    </source>
</reference>
<accession>A0A1L9CMF4</accession>
<organism evidence="1 2">
    <name type="scientific">Agrobacterium pusense</name>
    <dbReference type="NCBI Taxonomy" id="648995"/>
    <lineage>
        <taxon>Bacteria</taxon>
        <taxon>Pseudomonadati</taxon>
        <taxon>Pseudomonadota</taxon>
        <taxon>Alphaproteobacteria</taxon>
        <taxon>Hyphomicrobiales</taxon>
        <taxon>Rhizobiaceae</taxon>
        <taxon>Rhizobium/Agrobacterium group</taxon>
        <taxon>Agrobacterium</taxon>
    </lineage>
</organism>
<sequence>MLTTIEKLLKRLEDLETQMTIACDLKVSSEARQHLLNELMEQHRLIAQEIMELRLREKMDGSE</sequence>
<protein>
    <submittedName>
        <fullName evidence="1">Uncharacterized protein</fullName>
    </submittedName>
</protein>